<evidence type="ECO:0000313" key="1">
    <source>
        <dbReference type="EMBL" id="PJZ23984.1"/>
    </source>
</evidence>
<gene>
    <name evidence="1" type="ORF">CH357_18305</name>
</gene>
<name>A0A2M9X8K0_9LEPT</name>
<accession>A0A2M9X8K0</accession>
<dbReference type="PANTHER" id="PTHR38479">
    <property type="entry name" value="LMO0824 PROTEIN"/>
    <property type="match status" value="1"/>
</dbReference>
<evidence type="ECO:0000313" key="2">
    <source>
        <dbReference type="Proteomes" id="UP000232196"/>
    </source>
</evidence>
<dbReference type="EMBL" id="NPDN01000012">
    <property type="protein sequence ID" value="PJZ23984.1"/>
    <property type="molecule type" value="Genomic_DNA"/>
</dbReference>
<sequence length="357" mass="41003">MNIALTRLKQLHVLDPKLSSAEQVVESLAAIQGQDYAASKWAIGLRVPGLKEEDVESAFLDKKIIRSWPLRGTLHVVSAKDVYWLLDLLGPPTISKYAAHYKKIELDPKVLKKCYSILSKNLLNQNFLTRKEISSILERSGIVTNTTRLSHILQRAGLEGLICFGPRKNKDFTYTLIEEWIPKIKRVKKPKEESLYDITKKYFDTRSPATLADFVWWSGLNVRDAKAGIESLGSKLNSFRKDDQAYYIPQKMDLIDKDSDTLFLFPAFDEFLLAYTDRRDCMDPPPKRLLTPADNLFRPTLVINGWVTGIWQRELKKEDVLLKVSPYGPLNANFKKKLKRVAEEYAAFLRKNLILEI</sequence>
<dbReference type="AlphaFoldDB" id="A0A2M9X8K0"/>
<dbReference type="Proteomes" id="UP000232196">
    <property type="component" value="Unassembled WGS sequence"/>
</dbReference>
<evidence type="ECO:0008006" key="3">
    <source>
        <dbReference type="Google" id="ProtNLM"/>
    </source>
</evidence>
<organism evidence="1 2">
    <name type="scientific">Leptospira hartskeerlii</name>
    <dbReference type="NCBI Taxonomy" id="2023177"/>
    <lineage>
        <taxon>Bacteria</taxon>
        <taxon>Pseudomonadati</taxon>
        <taxon>Spirochaetota</taxon>
        <taxon>Spirochaetia</taxon>
        <taxon>Leptospirales</taxon>
        <taxon>Leptospiraceae</taxon>
        <taxon>Leptospira</taxon>
    </lineage>
</organism>
<protein>
    <recommendedName>
        <fullName evidence="3">Winged helix DNA-binding domain-containing protein</fullName>
    </recommendedName>
</protein>
<dbReference type="InterPro" id="IPR009351">
    <property type="entry name" value="AlkZ-like"/>
</dbReference>
<keyword evidence="2" id="KW-1185">Reference proteome</keyword>
<dbReference type="Pfam" id="PF06224">
    <property type="entry name" value="AlkZ-like"/>
    <property type="match status" value="1"/>
</dbReference>
<proteinExistence type="predicted"/>
<reference evidence="1 2" key="1">
    <citation type="submission" date="2017-07" db="EMBL/GenBank/DDBJ databases">
        <title>Leptospira spp. isolated from tropical soils.</title>
        <authorList>
            <person name="Thibeaux R."/>
            <person name="Iraola G."/>
            <person name="Ferres I."/>
            <person name="Bierque E."/>
            <person name="Girault D."/>
            <person name="Soupe-Gilbert M.-E."/>
            <person name="Picardeau M."/>
            <person name="Goarant C."/>
        </authorList>
    </citation>
    <scope>NUCLEOTIDE SEQUENCE [LARGE SCALE GENOMIC DNA]</scope>
    <source>
        <strain evidence="1 2">MCA1-C-A1</strain>
    </source>
</reference>
<dbReference type="OrthoDB" id="2210247at2"/>
<comment type="caution">
    <text evidence="1">The sequence shown here is derived from an EMBL/GenBank/DDBJ whole genome shotgun (WGS) entry which is preliminary data.</text>
</comment>
<dbReference type="PANTHER" id="PTHR38479:SF2">
    <property type="entry name" value="WINGED HELIX DNA-BINDING DOMAIN-CONTAINING PROTEIN"/>
    <property type="match status" value="1"/>
</dbReference>